<dbReference type="EMBL" id="FNDE01000056">
    <property type="protein sequence ID" value="SDH77191.1"/>
    <property type="molecule type" value="Genomic_DNA"/>
</dbReference>
<evidence type="ECO:0000313" key="1">
    <source>
        <dbReference type="EMBL" id="SDH77191.1"/>
    </source>
</evidence>
<accession>A0A1G8F4Z2</accession>
<protein>
    <submittedName>
        <fullName evidence="1">Uncharacterized protein</fullName>
    </submittedName>
</protein>
<evidence type="ECO:0000313" key="2">
    <source>
        <dbReference type="Proteomes" id="UP000198956"/>
    </source>
</evidence>
<gene>
    <name evidence="1" type="ORF">SAMN04489735_105612</name>
</gene>
<reference evidence="1 2" key="1">
    <citation type="submission" date="2016-10" db="EMBL/GenBank/DDBJ databases">
        <authorList>
            <person name="de Groot N.N."/>
        </authorList>
    </citation>
    <scope>NUCLEOTIDE SEQUENCE [LARGE SCALE GENOMIC DNA]</scope>
    <source>
        <strain evidence="1 2">L 420-91</strain>
    </source>
</reference>
<name>A0A1G8F4Z2_ANETH</name>
<dbReference type="Proteomes" id="UP000198956">
    <property type="component" value="Unassembled WGS sequence"/>
</dbReference>
<dbReference type="AlphaFoldDB" id="A0A1G8F4Z2"/>
<proteinExistence type="predicted"/>
<sequence>MAKGDITFEVKMDKQAVDYFKKTAPEKLKLARRNAVVAAGMAWADTAKEITRDDNHIDTSLYVNSIGYVTDIPPTNKSGKPGRQATQADVIYEITEEQDRTVLAIGSGVEYAAVLEGRYNIFARALDTAQDRMQKVAQIQIQTTLFGGTR</sequence>
<organism evidence="1 2">
    <name type="scientific">Aneurinibacillus thermoaerophilus</name>
    <dbReference type="NCBI Taxonomy" id="143495"/>
    <lineage>
        <taxon>Bacteria</taxon>
        <taxon>Bacillati</taxon>
        <taxon>Bacillota</taxon>
        <taxon>Bacilli</taxon>
        <taxon>Bacillales</taxon>
        <taxon>Paenibacillaceae</taxon>
        <taxon>Aneurinibacillus group</taxon>
        <taxon>Aneurinibacillus</taxon>
    </lineage>
</organism>